<dbReference type="GO" id="GO:0046872">
    <property type="term" value="F:metal ion binding"/>
    <property type="evidence" value="ECO:0007669"/>
    <property type="project" value="UniProtKB-KW"/>
</dbReference>
<evidence type="ECO:0000256" key="6">
    <source>
        <dbReference type="ARBA" id="ARBA00022723"/>
    </source>
</evidence>
<evidence type="ECO:0000256" key="2">
    <source>
        <dbReference type="ARBA" id="ARBA00004050"/>
    </source>
</evidence>
<evidence type="ECO:0000256" key="9">
    <source>
        <dbReference type="ARBA" id="ARBA00023136"/>
    </source>
</evidence>
<keyword evidence="7 11" id="KW-1133">Transmembrane helix</keyword>
<reference evidence="12 13" key="1">
    <citation type="submission" date="2019-04" db="EMBL/GenBank/DDBJ databases">
        <title>Taxonomy of novel Haliea sp. from mangrove soil of West Coast of India.</title>
        <authorList>
            <person name="Verma A."/>
            <person name="Kumar P."/>
            <person name="Krishnamurthi S."/>
        </authorList>
    </citation>
    <scope>NUCLEOTIDE SEQUENCE [LARGE SCALE GENOMIC DNA]</scope>
    <source>
        <strain evidence="12 13">SAOS-164</strain>
    </source>
</reference>
<dbReference type="InterPro" id="IPR000701">
    <property type="entry name" value="SuccDH_FuR_B_TM-su"/>
</dbReference>
<evidence type="ECO:0000313" key="13">
    <source>
        <dbReference type="Proteomes" id="UP000298050"/>
    </source>
</evidence>
<dbReference type="NCBIfam" id="NF010072">
    <property type="entry name" value="PRK13553.1"/>
    <property type="match status" value="1"/>
</dbReference>
<evidence type="ECO:0000256" key="5">
    <source>
        <dbReference type="ARBA" id="ARBA00022692"/>
    </source>
</evidence>
<sequence>MRPSVNRWPARVDVLQSASGLLLVLFIWGHMFFESSILLGHDAMYLVAKAFEGQPLLSEPHPELVSIAGGTVLMLIALHALLALRKFPATWRQYRELHGHLGRMRHWDSTLWYVQVITGFFLFFLAAAHLSQMMLQPEDIGPYASADRIWSDHYWLLYAPLLLTVHLHAAIGVYRLAMKWGPFSAATTDRWRGRARLLMVSALAFFLCLGTASLVTYMRLGAEHAPYKGERYTPSWERE</sequence>
<name>A0A4Z0M4Z0_9GAMM</name>
<keyword evidence="6 10" id="KW-0479">Metal-binding</keyword>
<dbReference type="Pfam" id="PF01127">
    <property type="entry name" value="Sdh_cyt"/>
    <property type="match status" value="1"/>
</dbReference>
<dbReference type="Proteomes" id="UP000298050">
    <property type="component" value="Unassembled WGS sequence"/>
</dbReference>
<evidence type="ECO:0000256" key="7">
    <source>
        <dbReference type="ARBA" id="ARBA00022989"/>
    </source>
</evidence>
<gene>
    <name evidence="12" type="ORF">E4634_06065</name>
</gene>
<feature type="binding site" description="axial binding residue" evidence="10">
    <location>
        <position position="168"/>
    </location>
    <ligand>
        <name>heme b</name>
        <dbReference type="ChEBI" id="CHEBI:60344"/>
        <label>bD</label>
    </ligand>
    <ligandPart>
        <name>Fe</name>
        <dbReference type="ChEBI" id="CHEBI:18248"/>
    </ligandPart>
</feature>
<evidence type="ECO:0000256" key="1">
    <source>
        <dbReference type="ARBA" id="ARBA00001971"/>
    </source>
</evidence>
<feature type="binding site" description="axial binding residue" evidence="10">
    <location>
        <position position="129"/>
    </location>
    <ligand>
        <name>heme b</name>
        <dbReference type="ChEBI" id="CHEBI:60344"/>
        <label>bD</label>
    </ligand>
    <ligandPart>
        <name>Fe</name>
        <dbReference type="ChEBI" id="CHEBI:18248"/>
    </ligandPart>
</feature>
<dbReference type="OrthoDB" id="9153108at2"/>
<feature type="binding site" description="axial binding residue" evidence="10">
    <location>
        <position position="79"/>
    </location>
    <ligand>
        <name>heme b</name>
        <dbReference type="ChEBI" id="CHEBI:60344"/>
        <label>bD</label>
    </ligand>
    <ligandPart>
        <name>Fe</name>
        <dbReference type="ChEBI" id="CHEBI:18248"/>
    </ligandPart>
</feature>
<comment type="caution">
    <text evidence="12">The sequence shown here is derived from an EMBL/GenBank/DDBJ whole genome shotgun (WGS) entry which is preliminary data.</text>
</comment>
<dbReference type="SUPFAM" id="SSF81343">
    <property type="entry name" value="Fumarate reductase respiratory complex transmembrane subunits"/>
    <property type="match status" value="1"/>
</dbReference>
<dbReference type="AlphaFoldDB" id="A0A4Z0M4Z0"/>
<comment type="subcellular location">
    <subcellularLocation>
        <location evidence="3">Membrane</location>
    </subcellularLocation>
</comment>
<evidence type="ECO:0000256" key="3">
    <source>
        <dbReference type="ARBA" id="ARBA00004370"/>
    </source>
</evidence>
<feature type="transmembrane region" description="Helical" evidence="11">
    <location>
        <begin position="12"/>
        <end position="33"/>
    </location>
</feature>
<protein>
    <submittedName>
        <fullName evidence="12">Fumarate reductase cytochrome b subunit</fullName>
    </submittedName>
</protein>
<evidence type="ECO:0000256" key="10">
    <source>
        <dbReference type="PIRSR" id="PIRSR000177-1"/>
    </source>
</evidence>
<feature type="transmembrane region" description="Helical" evidence="11">
    <location>
        <begin position="64"/>
        <end position="84"/>
    </location>
</feature>
<dbReference type="InterPro" id="IPR004224">
    <property type="entry name" value="Fum_red_B_TM"/>
</dbReference>
<evidence type="ECO:0000313" key="12">
    <source>
        <dbReference type="EMBL" id="TGD74763.1"/>
    </source>
</evidence>
<proteinExistence type="predicted"/>
<comment type="cofactor">
    <cofactor evidence="1">
        <name>heme</name>
        <dbReference type="ChEBI" id="CHEBI:30413"/>
    </cofactor>
</comment>
<keyword evidence="13" id="KW-1185">Reference proteome</keyword>
<dbReference type="GO" id="GO:0016020">
    <property type="term" value="C:membrane"/>
    <property type="evidence" value="ECO:0007669"/>
    <property type="project" value="UniProtKB-SubCell"/>
</dbReference>
<comment type="function">
    <text evidence="2">Membrane-anchoring subunit of succinate dehydrogenase (SDH).</text>
</comment>
<dbReference type="Gene3D" id="1.20.1300.10">
    <property type="entry name" value="Fumarate reductase/succinate dehydrogenase, transmembrane subunit"/>
    <property type="match status" value="1"/>
</dbReference>
<feature type="transmembrane region" description="Helical" evidence="11">
    <location>
        <begin position="197"/>
        <end position="218"/>
    </location>
</feature>
<keyword evidence="5 11" id="KW-0812">Transmembrane</keyword>
<accession>A0A4Z0M4Z0</accession>
<organism evidence="12 13">
    <name type="scientific">Mangrovimicrobium sediminis</name>
    <dbReference type="NCBI Taxonomy" id="2562682"/>
    <lineage>
        <taxon>Bacteria</taxon>
        <taxon>Pseudomonadati</taxon>
        <taxon>Pseudomonadota</taxon>
        <taxon>Gammaproteobacteria</taxon>
        <taxon>Cellvibrionales</taxon>
        <taxon>Halieaceae</taxon>
        <taxon>Mangrovimicrobium</taxon>
    </lineage>
</organism>
<evidence type="ECO:0000256" key="11">
    <source>
        <dbReference type="SAM" id="Phobius"/>
    </source>
</evidence>
<dbReference type="EMBL" id="SRLE01000005">
    <property type="protein sequence ID" value="TGD74763.1"/>
    <property type="molecule type" value="Genomic_DNA"/>
</dbReference>
<feature type="transmembrane region" description="Helical" evidence="11">
    <location>
        <begin position="111"/>
        <end position="135"/>
    </location>
</feature>
<feature type="transmembrane region" description="Helical" evidence="11">
    <location>
        <begin position="155"/>
        <end position="177"/>
    </location>
</feature>
<dbReference type="PIRSF" id="PIRSF000177">
    <property type="entry name" value="Fumar_rd_cyt_b"/>
    <property type="match status" value="1"/>
</dbReference>
<dbReference type="CDD" id="cd00581">
    <property type="entry name" value="QFR_TypeB_TM"/>
    <property type="match status" value="1"/>
</dbReference>
<feature type="binding site" description="axial binding residue" evidence="10">
    <location>
        <position position="30"/>
    </location>
    <ligand>
        <name>heme b</name>
        <dbReference type="ChEBI" id="CHEBI:60344"/>
        <label>bD</label>
    </ligand>
    <ligandPart>
        <name>Fe</name>
        <dbReference type="ChEBI" id="CHEBI:18248"/>
    </ligandPart>
</feature>
<dbReference type="GO" id="GO:0006099">
    <property type="term" value="P:tricarboxylic acid cycle"/>
    <property type="evidence" value="ECO:0007669"/>
    <property type="project" value="InterPro"/>
</dbReference>
<dbReference type="InterPro" id="IPR034804">
    <property type="entry name" value="SQR/QFR_C/D"/>
</dbReference>
<evidence type="ECO:0000256" key="8">
    <source>
        <dbReference type="ARBA" id="ARBA00023004"/>
    </source>
</evidence>
<keyword evidence="8 10" id="KW-0408">Iron</keyword>
<evidence type="ECO:0000256" key="4">
    <source>
        <dbReference type="ARBA" id="ARBA00022617"/>
    </source>
</evidence>
<keyword evidence="9 11" id="KW-0472">Membrane</keyword>
<dbReference type="RefSeq" id="WP_135441838.1">
    <property type="nucleotide sequence ID" value="NZ_SRLE01000005.1"/>
</dbReference>
<keyword evidence="4 10" id="KW-0349">Heme</keyword>